<sequence>MSAIPQTTTRWRLTSRTPTDPTDTLSTLTLEHDAPIPTLSPTQVLIKTAYLSLNYRDLLIATNQYGFPIPTPIIPGSDASGTVLAVGSSVTHFQPGDKVASSFFANSPTGYNSPQAAGTALGGGVDGVYAKYCVYEETGLVKLPEQISLVEGATLSCAGMTAWTALYGYAGTEDGKNPGRSLEGETVLVQGTGGVSVFALQIAKAAGATVIATTSSEEKEKRVRELGADHVINYKTTPNWGEVAKSLTKDNKGIDHIIEVGGANTLDQSFKAVAAGGTINIIGVLSGFEGAQPSLTQLIYLQAKIRGILVGNLEGYKDFVDYLAKKQIKPVVDEKRFKFEEYKEAIRYMESGKHFGKIIVEADPAQD</sequence>
<evidence type="ECO:0000256" key="1">
    <source>
        <dbReference type="SAM" id="MobiDB-lite"/>
    </source>
</evidence>
<keyword evidence="4" id="KW-1185">Reference proteome</keyword>
<proteinExistence type="predicted"/>
<dbReference type="PANTHER" id="PTHR45033">
    <property type="match status" value="1"/>
</dbReference>
<protein>
    <submittedName>
        <fullName evidence="3">Zinc-type alcohol dehydrogenase-like protein</fullName>
    </submittedName>
</protein>
<name>A0A3N4ICC6_ASCIM</name>
<dbReference type="SUPFAM" id="SSF51735">
    <property type="entry name" value="NAD(P)-binding Rossmann-fold domains"/>
    <property type="match status" value="1"/>
</dbReference>
<dbReference type="PANTHER" id="PTHR45033:SF2">
    <property type="entry name" value="ZINC-TYPE ALCOHOL DEHYDROGENASE-LIKE PROTEIN C1773.06C"/>
    <property type="match status" value="1"/>
</dbReference>
<dbReference type="Gene3D" id="3.90.180.10">
    <property type="entry name" value="Medium-chain alcohol dehydrogenases, catalytic domain"/>
    <property type="match status" value="1"/>
</dbReference>
<organism evidence="3 4">
    <name type="scientific">Ascobolus immersus RN42</name>
    <dbReference type="NCBI Taxonomy" id="1160509"/>
    <lineage>
        <taxon>Eukaryota</taxon>
        <taxon>Fungi</taxon>
        <taxon>Dikarya</taxon>
        <taxon>Ascomycota</taxon>
        <taxon>Pezizomycotina</taxon>
        <taxon>Pezizomycetes</taxon>
        <taxon>Pezizales</taxon>
        <taxon>Ascobolaceae</taxon>
        <taxon>Ascobolus</taxon>
    </lineage>
</organism>
<evidence type="ECO:0000313" key="4">
    <source>
        <dbReference type="Proteomes" id="UP000275078"/>
    </source>
</evidence>
<dbReference type="InterPro" id="IPR013154">
    <property type="entry name" value="ADH-like_N"/>
</dbReference>
<reference evidence="3 4" key="1">
    <citation type="journal article" date="2018" name="Nat. Ecol. Evol.">
        <title>Pezizomycetes genomes reveal the molecular basis of ectomycorrhizal truffle lifestyle.</title>
        <authorList>
            <person name="Murat C."/>
            <person name="Payen T."/>
            <person name="Noel B."/>
            <person name="Kuo A."/>
            <person name="Morin E."/>
            <person name="Chen J."/>
            <person name="Kohler A."/>
            <person name="Krizsan K."/>
            <person name="Balestrini R."/>
            <person name="Da Silva C."/>
            <person name="Montanini B."/>
            <person name="Hainaut M."/>
            <person name="Levati E."/>
            <person name="Barry K.W."/>
            <person name="Belfiori B."/>
            <person name="Cichocki N."/>
            <person name="Clum A."/>
            <person name="Dockter R.B."/>
            <person name="Fauchery L."/>
            <person name="Guy J."/>
            <person name="Iotti M."/>
            <person name="Le Tacon F."/>
            <person name="Lindquist E.A."/>
            <person name="Lipzen A."/>
            <person name="Malagnac F."/>
            <person name="Mello A."/>
            <person name="Molinier V."/>
            <person name="Miyauchi S."/>
            <person name="Poulain J."/>
            <person name="Riccioni C."/>
            <person name="Rubini A."/>
            <person name="Sitrit Y."/>
            <person name="Splivallo R."/>
            <person name="Traeger S."/>
            <person name="Wang M."/>
            <person name="Zifcakova L."/>
            <person name="Wipf D."/>
            <person name="Zambonelli A."/>
            <person name="Paolocci F."/>
            <person name="Nowrousian M."/>
            <person name="Ottonello S."/>
            <person name="Baldrian P."/>
            <person name="Spatafora J.W."/>
            <person name="Henrissat B."/>
            <person name="Nagy L.G."/>
            <person name="Aury J.M."/>
            <person name="Wincker P."/>
            <person name="Grigoriev I.V."/>
            <person name="Bonfante P."/>
            <person name="Martin F.M."/>
        </authorList>
    </citation>
    <scope>NUCLEOTIDE SEQUENCE [LARGE SCALE GENOMIC DNA]</scope>
    <source>
        <strain evidence="3 4">RN42</strain>
    </source>
</reference>
<feature type="compositionally biased region" description="Low complexity" evidence="1">
    <location>
        <begin position="12"/>
        <end position="23"/>
    </location>
</feature>
<dbReference type="Proteomes" id="UP000275078">
    <property type="component" value="Unassembled WGS sequence"/>
</dbReference>
<dbReference type="SUPFAM" id="SSF50129">
    <property type="entry name" value="GroES-like"/>
    <property type="match status" value="1"/>
</dbReference>
<feature type="compositionally biased region" description="Polar residues" evidence="1">
    <location>
        <begin position="1"/>
        <end position="11"/>
    </location>
</feature>
<dbReference type="STRING" id="1160509.A0A3N4ICC6"/>
<evidence type="ECO:0000313" key="3">
    <source>
        <dbReference type="EMBL" id="RPA83752.1"/>
    </source>
</evidence>
<feature type="region of interest" description="Disordered" evidence="1">
    <location>
        <begin position="1"/>
        <end position="23"/>
    </location>
</feature>
<dbReference type="OrthoDB" id="9930022at2759"/>
<feature type="domain" description="Enoyl reductase (ER)" evidence="2">
    <location>
        <begin position="23"/>
        <end position="360"/>
    </location>
</feature>
<evidence type="ECO:0000259" key="2">
    <source>
        <dbReference type="SMART" id="SM00829"/>
    </source>
</evidence>
<dbReference type="GO" id="GO:0016491">
    <property type="term" value="F:oxidoreductase activity"/>
    <property type="evidence" value="ECO:0007669"/>
    <property type="project" value="InterPro"/>
</dbReference>
<dbReference type="Pfam" id="PF08240">
    <property type="entry name" value="ADH_N"/>
    <property type="match status" value="1"/>
</dbReference>
<gene>
    <name evidence="3" type="ORF">BJ508DRAFT_413104</name>
</gene>
<dbReference type="InterPro" id="IPR020843">
    <property type="entry name" value="ER"/>
</dbReference>
<accession>A0A3N4ICC6</accession>
<dbReference type="SMART" id="SM00829">
    <property type="entry name" value="PKS_ER"/>
    <property type="match status" value="1"/>
</dbReference>
<dbReference type="Gene3D" id="3.40.50.720">
    <property type="entry name" value="NAD(P)-binding Rossmann-like Domain"/>
    <property type="match status" value="1"/>
</dbReference>
<dbReference type="InterPro" id="IPR013149">
    <property type="entry name" value="ADH-like_C"/>
</dbReference>
<dbReference type="InterPro" id="IPR036291">
    <property type="entry name" value="NAD(P)-bd_dom_sf"/>
</dbReference>
<dbReference type="EMBL" id="ML119662">
    <property type="protein sequence ID" value="RPA83752.1"/>
    <property type="molecule type" value="Genomic_DNA"/>
</dbReference>
<dbReference type="InterPro" id="IPR052711">
    <property type="entry name" value="Zinc_ADH-like"/>
</dbReference>
<dbReference type="InterPro" id="IPR011032">
    <property type="entry name" value="GroES-like_sf"/>
</dbReference>
<dbReference type="CDD" id="cd08276">
    <property type="entry name" value="MDR7"/>
    <property type="match status" value="1"/>
</dbReference>
<dbReference type="AlphaFoldDB" id="A0A3N4ICC6"/>
<dbReference type="Pfam" id="PF00107">
    <property type="entry name" value="ADH_zinc_N"/>
    <property type="match status" value="1"/>
</dbReference>